<evidence type="ECO:0000256" key="1">
    <source>
        <dbReference type="ARBA" id="ARBA00004651"/>
    </source>
</evidence>
<evidence type="ECO:0000256" key="2">
    <source>
        <dbReference type="ARBA" id="ARBA00008017"/>
    </source>
</evidence>
<evidence type="ECO:0000256" key="6">
    <source>
        <dbReference type="ARBA" id="ARBA00023136"/>
    </source>
</evidence>
<dbReference type="PANTHER" id="PTHR30221">
    <property type="entry name" value="SMALL-CONDUCTANCE MECHANOSENSITIVE CHANNEL"/>
    <property type="match status" value="1"/>
</dbReference>
<dbReference type="InterPro" id="IPR010920">
    <property type="entry name" value="LSM_dom_sf"/>
</dbReference>
<feature type="domain" description="Mechanosensitive ion channel MscS" evidence="8">
    <location>
        <begin position="115"/>
        <end position="180"/>
    </location>
</feature>
<dbReference type="EMBL" id="JBHTJH010000004">
    <property type="protein sequence ID" value="MFD0862032.1"/>
    <property type="molecule type" value="Genomic_DNA"/>
</dbReference>
<comment type="similarity">
    <text evidence="2">Belongs to the MscS (TC 1.A.23) family.</text>
</comment>
<keyword evidence="11" id="KW-1185">Reference proteome</keyword>
<dbReference type="Pfam" id="PF21082">
    <property type="entry name" value="MS_channel_3rd"/>
    <property type="match status" value="1"/>
</dbReference>
<dbReference type="Gene3D" id="1.10.287.1260">
    <property type="match status" value="1"/>
</dbReference>
<dbReference type="RefSeq" id="WP_386406176.1">
    <property type="nucleotide sequence ID" value="NZ_JBHTJH010000004.1"/>
</dbReference>
<dbReference type="Gene3D" id="3.30.70.100">
    <property type="match status" value="1"/>
</dbReference>
<dbReference type="InterPro" id="IPR049278">
    <property type="entry name" value="MS_channel_C"/>
</dbReference>
<feature type="domain" description="Mechanosensitive ion channel MscS C-terminal" evidence="9">
    <location>
        <begin position="187"/>
        <end position="273"/>
    </location>
</feature>
<dbReference type="SUPFAM" id="SSF82689">
    <property type="entry name" value="Mechanosensitive channel protein MscS (YggB), C-terminal domain"/>
    <property type="match status" value="1"/>
</dbReference>
<dbReference type="Pfam" id="PF00924">
    <property type="entry name" value="MS_channel_2nd"/>
    <property type="match status" value="1"/>
</dbReference>
<dbReference type="SUPFAM" id="SSF50182">
    <property type="entry name" value="Sm-like ribonucleoproteins"/>
    <property type="match status" value="1"/>
</dbReference>
<dbReference type="PANTHER" id="PTHR30221:SF1">
    <property type="entry name" value="SMALL-CONDUCTANCE MECHANOSENSITIVE CHANNEL"/>
    <property type="match status" value="1"/>
</dbReference>
<dbReference type="Proteomes" id="UP001596978">
    <property type="component" value="Unassembled WGS sequence"/>
</dbReference>
<evidence type="ECO:0000313" key="11">
    <source>
        <dbReference type="Proteomes" id="UP001596978"/>
    </source>
</evidence>
<comment type="subcellular location">
    <subcellularLocation>
        <location evidence="1">Cell membrane</location>
        <topology evidence="1">Multi-pass membrane protein</topology>
    </subcellularLocation>
</comment>
<dbReference type="Gene3D" id="2.30.30.60">
    <property type="match status" value="1"/>
</dbReference>
<keyword evidence="5 7" id="KW-1133">Transmembrane helix</keyword>
<feature type="transmembrane region" description="Helical" evidence="7">
    <location>
        <begin position="27"/>
        <end position="47"/>
    </location>
</feature>
<evidence type="ECO:0000256" key="5">
    <source>
        <dbReference type="ARBA" id="ARBA00022989"/>
    </source>
</evidence>
<organism evidence="10 11">
    <name type="scientific">Sungkyunkwania multivorans</name>
    <dbReference type="NCBI Taxonomy" id="1173618"/>
    <lineage>
        <taxon>Bacteria</taxon>
        <taxon>Pseudomonadati</taxon>
        <taxon>Bacteroidota</taxon>
        <taxon>Flavobacteriia</taxon>
        <taxon>Flavobacteriales</taxon>
        <taxon>Flavobacteriaceae</taxon>
        <taxon>Sungkyunkwania</taxon>
    </lineage>
</organism>
<proteinExistence type="inferred from homology"/>
<dbReference type="InterPro" id="IPR045275">
    <property type="entry name" value="MscS_archaea/bacteria_type"/>
</dbReference>
<comment type="caution">
    <text evidence="10">The sequence shown here is derived from an EMBL/GenBank/DDBJ whole genome shotgun (WGS) entry which is preliminary data.</text>
</comment>
<evidence type="ECO:0000256" key="7">
    <source>
        <dbReference type="SAM" id="Phobius"/>
    </source>
</evidence>
<keyword evidence="4 7" id="KW-0812">Transmembrane</keyword>
<gene>
    <name evidence="10" type="ORF">ACFQ1M_07420</name>
</gene>
<keyword evidence="6 7" id="KW-0472">Membrane</keyword>
<dbReference type="SUPFAM" id="SSF82861">
    <property type="entry name" value="Mechanosensitive channel protein MscS (YggB), transmembrane region"/>
    <property type="match status" value="1"/>
</dbReference>
<sequence>MQLQLEAPAETITSKLEAWWGLFIENIPNLAIALTVLISAFLLSKLVYNITLKLTYKRIKQTSVTKLIARAASVIVVLAGLFLALGALNLGKTLTGLLTGAGISGLVIGLALQGTLSNTISGIVLSFRKNIQLGNWIETNGFAGEVTDINLNYFVLKEADNNVVVIPNKTILENPFKNYSLTTQMRVVIECGVGYDSDLDNVQELTTKTIAENFDQEKIGKEIDFFYTEFGDSSINFITRFWIEGQSGLDRIKAKSKAIVEIKKAFDKADINIPFPIRTLQFETPLAMMKANKEELVYN</sequence>
<name>A0ABW3CXW6_9FLAO</name>
<evidence type="ECO:0000313" key="10">
    <source>
        <dbReference type="EMBL" id="MFD0862032.1"/>
    </source>
</evidence>
<dbReference type="InterPro" id="IPR011014">
    <property type="entry name" value="MscS_channel_TM-2"/>
</dbReference>
<dbReference type="InterPro" id="IPR006685">
    <property type="entry name" value="MscS_channel_2nd"/>
</dbReference>
<evidence type="ECO:0000259" key="8">
    <source>
        <dbReference type="Pfam" id="PF00924"/>
    </source>
</evidence>
<reference evidence="11" key="1">
    <citation type="journal article" date="2019" name="Int. J. Syst. Evol. Microbiol.">
        <title>The Global Catalogue of Microorganisms (GCM) 10K type strain sequencing project: providing services to taxonomists for standard genome sequencing and annotation.</title>
        <authorList>
            <consortium name="The Broad Institute Genomics Platform"/>
            <consortium name="The Broad Institute Genome Sequencing Center for Infectious Disease"/>
            <person name="Wu L."/>
            <person name="Ma J."/>
        </authorList>
    </citation>
    <scope>NUCLEOTIDE SEQUENCE [LARGE SCALE GENOMIC DNA]</scope>
    <source>
        <strain evidence="11">CCUG 62952</strain>
    </source>
</reference>
<accession>A0ABW3CXW6</accession>
<evidence type="ECO:0000259" key="9">
    <source>
        <dbReference type="Pfam" id="PF21082"/>
    </source>
</evidence>
<feature type="transmembrane region" description="Helical" evidence="7">
    <location>
        <begin position="67"/>
        <end position="88"/>
    </location>
</feature>
<keyword evidence="3" id="KW-1003">Cell membrane</keyword>
<evidence type="ECO:0000256" key="3">
    <source>
        <dbReference type="ARBA" id="ARBA00022475"/>
    </source>
</evidence>
<evidence type="ECO:0000256" key="4">
    <source>
        <dbReference type="ARBA" id="ARBA00022692"/>
    </source>
</evidence>
<dbReference type="InterPro" id="IPR023408">
    <property type="entry name" value="MscS_beta-dom_sf"/>
</dbReference>
<protein>
    <submittedName>
        <fullName evidence="10">Mechanosensitive ion channel family protein</fullName>
    </submittedName>
</protein>
<dbReference type="InterPro" id="IPR011066">
    <property type="entry name" value="MscS_channel_C_sf"/>
</dbReference>